<dbReference type="EMBL" id="JH795859">
    <property type="protein sequence ID" value="EJU03732.1"/>
    <property type="molecule type" value="Genomic_DNA"/>
</dbReference>
<evidence type="ECO:0000313" key="2">
    <source>
        <dbReference type="Proteomes" id="UP000030653"/>
    </source>
</evidence>
<keyword evidence="2" id="KW-1185">Reference proteome</keyword>
<dbReference type="GeneID" id="63683220"/>
<dbReference type="HOGENOM" id="CLU_2885713_0_0_1"/>
<evidence type="ECO:0000313" key="1">
    <source>
        <dbReference type="EMBL" id="EJU03732.1"/>
    </source>
</evidence>
<gene>
    <name evidence="1" type="ORF">DACRYDRAFT_105889</name>
</gene>
<dbReference type="RefSeq" id="XP_040630626.1">
    <property type="nucleotide sequence ID" value="XM_040768158.1"/>
</dbReference>
<dbReference type="Proteomes" id="UP000030653">
    <property type="component" value="Unassembled WGS sequence"/>
</dbReference>
<sequence>MRTALRTSQNLRVLYPHRPFRHGASAKTSAKEVKKYRGTVLEPVVEEGDAVMPDMHSHGVPSS</sequence>
<name>M5GC92_DACPD</name>
<accession>M5GC92</accession>
<dbReference type="AlphaFoldDB" id="M5GC92"/>
<organism evidence="1 2">
    <name type="scientific">Dacryopinax primogenitus (strain DJM 731)</name>
    <name type="common">Brown rot fungus</name>
    <dbReference type="NCBI Taxonomy" id="1858805"/>
    <lineage>
        <taxon>Eukaryota</taxon>
        <taxon>Fungi</taxon>
        <taxon>Dikarya</taxon>
        <taxon>Basidiomycota</taxon>
        <taxon>Agaricomycotina</taxon>
        <taxon>Dacrymycetes</taxon>
        <taxon>Dacrymycetales</taxon>
        <taxon>Dacrymycetaceae</taxon>
        <taxon>Dacryopinax</taxon>
    </lineage>
</organism>
<reference evidence="1 2" key="1">
    <citation type="journal article" date="2012" name="Science">
        <title>The Paleozoic origin of enzymatic lignin decomposition reconstructed from 31 fungal genomes.</title>
        <authorList>
            <person name="Floudas D."/>
            <person name="Binder M."/>
            <person name="Riley R."/>
            <person name="Barry K."/>
            <person name="Blanchette R.A."/>
            <person name="Henrissat B."/>
            <person name="Martinez A.T."/>
            <person name="Otillar R."/>
            <person name="Spatafora J.W."/>
            <person name="Yadav J.S."/>
            <person name="Aerts A."/>
            <person name="Benoit I."/>
            <person name="Boyd A."/>
            <person name="Carlson A."/>
            <person name="Copeland A."/>
            <person name="Coutinho P.M."/>
            <person name="de Vries R.P."/>
            <person name="Ferreira P."/>
            <person name="Findley K."/>
            <person name="Foster B."/>
            <person name="Gaskell J."/>
            <person name="Glotzer D."/>
            <person name="Gorecki P."/>
            <person name="Heitman J."/>
            <person name="Hesse C."/>
            <person name="Hori C."/>
            <person name="Igarashi K."/>
            <person name="Jurgens J.A."/>
            <person name="Kallen N."/>
            <person name="Kersten P."/>
            <person name="Kohler A."/>
            <person name="Kuees U."/>
            <person name="Kumar T.K.A."/>
            <person name="Kuo A."/>
            <person name="LaButti K."/>
            <person name="Larrondo L.F."/>
            <person name="Lindquist E."/>
            <person name="Ling A."/>
            <person name="Lombard V."/>
            <person name="Lucas S."/>
            <person name="Lundell T."/>
            <person name="Martin R."/>
            <person name="McLaughlin D.J."/>
            <person name="Morgenstern I."/>
            <person name="Morin E."/>
            <person name="Murat C."/>
            <person name="Nagy L.G."/>
            <person name="Nolan M."/>
            <person name="Ohm R.A."/>
            <person name="Patyshakuliyeva A."/>
            <person name="Rokas A."/>
            <person name="Ruiz-Duenas F.J."/>
            <person name="Sabat G."/>
            <person name="Salamov A."/>
            <person name="Samejima M."/>
            <person name="Schmutz J."/>
            <person name="Slot J.C."/>
            <person name="St John F."/>
            <person name="Stenlid J."/>
            <person name="Sun H."/>
            <person name="Sun S."/>
            <person name="Syed K."/>
            <person name="Tsang A."/>
            <person name="Wiebenga A."/>
            <person name="Young D."/>
            <person name="Pisabarro A."/>
            <person name="Eastwood D.C."/>
            <person name="Martin F."/>
            <person name="Cullen D."/>
            <person name="Grigoriev I.V."/>
            <person name="Hibbett D.S."/>
        </authorList>
    </citation>
    <scope>NUCLEOTIDE SEQUENCE [LARGE SCALE GENOMIC DNA]</scope>
    <source>
        <strain evidence="1 2">DJM-731 SS1</strain>
    </source>
</reference>
<proteinExistence type="predicted"/>
<protein>
    <submittedName>
        <fullName evidence="1">Uncharacterized protein</fullName>
    </submittedName>
</protein>